<proteinExistence type="predicted"/>
<gene>
    <name evidence="2" type="ORF">SAMN04487865_106319</name>
</gene>
<feature type="transmembrane region" description="Helical" evidence="1">
    <location>
        <begin position="5"/>
        <end position="23"/>
    </location>
</feature>
<evidence type="ECO:0000313" key="3">
    <source>
        <dbReference type="Proteomes" id="UP000243374"/>
    </source>
</evidence>
<dbReference type="AlphaFoldDB" id="A0A662ZDW7"/>
<keyword evidence="1" id="KW-0472">Membrane</keyword>
<feature type="transmembrane region" description="Helical" evidence="1">
    <location>
        <begin position="43"/>
        <end position="59"/>
    </location>
</feature>
<protein>
    <submittedName>
        <fullName evidence="2">Uncharacterized protein</fullName>
    </submittedName>
</protein>
<keyword evidence="3" id="KW-1185">Reference proteome</keyword>
<dbReference type="EMBL" id="FOSF01000063">
    <property type="protein sequence ID" value="SFK37827.1"/>
    <property type="molecule type" value="Genomic_DNA"/>
</dbReference>
<keyword evidence="1" id="KW-0812">Transmembrane</keyword>
<reference evidence="2 3" key="1">
    <citation type="submission" date="2016-10" db="EMBL/GenBank/DDBJ databases">
        <authorList>
            <person name="Varghese N."/>
            <person name="Submissions S."/>
        </authorList>
    </citation>
    <scope>NUCLEOTIDE SEQUENCE [LARGE SCALE GENOMIC DNA]</scope>
    <source>
        <strain evidence="2 3">22B</strain>
    </source>
</reference>
<name>A0A662ZDW7_9GAMM</name>
<organism evidence="2 3">
    <name type="scientific">Succinivibrio dextrinosolvens</name>
    <dbReference type="NCBI Taxonomy" id="83771"/>
    <lineage>
        <taxon>Bacteria</taxon>
        <taxon>Pseudomonadati</taxon>
        <taxon>Pseudomonadota</taxon>
        <taxon>Gammaproteobacteria</taxon>
        <taxon>Aeromonadales</taxon>
        <taxon>Succinivibrionaceae</taxon>
        <taxon>Succinivibrio</taxon>
    </lineage>
</organism>
<dbReference type="Proteomes" id="UP000243374">
    <property type="component" value="Unassembled WGS sequence"/>
</dbReference>
<sequence>MVDFMVWFFPRIVLWIALSWYPWSKIMDLSSYGRDSENLGKIAGLYFIIFFVIAPICFYI</sequence>
<keyword evidence="1" id="KW-1133">Transmembrane helix</keyword>
<dbReference type="RefSeq" id="WP_143075445.1">
    <property type="nucleotide sequence ID" value="NZ_CP047056.1"/>
</dbReference>
<evidence type="ECO:0000313" key="2">
    <source>
        <dbReference type="EMBL" id="SFK37827.1"/>
    </source>
</evidence>
<evidence type="ECO:0000256" key="1">
    <source>
        <dbReference type="SAM" id="Phobius"/>
    </source>
</evidence>
<accession>A0A662ZDW7</accession>